<reference evidence="1 2" key="1">
    <citation type="journal article" date="2011" name="Stand. Genomic Sci.">
        <title>Complete genome sequence of Arthrobacter phenanthrenivorans type strain (Sphe3).</title>
        <authorList>
            <person name="Kallimanis A."/>
            <person name="Labutti K.M."/>
            <person name="Lapidus A."/>
            <person name="Clum A."/>
            <person name="Lykidis A."/>
            <person name="Mavromatis K."/>
            <person name="Pagani I."/>
            <person name="Liolios K."/>
            <person name="Ivanova N."/>
            <person name="Goodwin L."/>
            <person name="Pitluck S."/>
            <person name="Chen A."/>
            <person name="Palaniappan K."/>
            <person name="Markowitz V."/>
            <person name="Bristow J."/>
            <person name="Velentzas A.D."/>
            <person name="Perisynakis A."/>
            <person name="Ouzounis C.C."/>
            <person name="Kyrpides N.C."/>
            <person name="Koukkou A.I."/>
            <person name="Drainas C."/>
        </authorList>
    </citation>
    <scope>NUCLEOTIDE SEQUENCE [LARGE SCALE GENOMIC DNA]</scope>
    <source>
        <strain evidence="2">DSM 18606 / JCM 16027 / LMG 23796 / Sphe3</strain>
    </source>
</reference>
<gene>
    <name evidence="1" type="ordered locus">Asphe3_21990</name>
</gene>
<evidence type="ECO:0000313" key="2">
    <source>
        <dbReference type="Proteomes" id="UP000008639"/>
    </source>
</evidence>
<accession>F0M3R1</accession>
<dbReference type="Proteomes" id="UP000008639">
    <property type="component" value="Chromosome"/>
</dbReference>
<dbReference type="KEGG" id="apn:Asphe3_21990"/>
<dbReference type="HOGENOM" id="CLU_168745_2_0_11"/>
<dbReference type="EMBL" id="CP002379">
    <property type="protein sequence ID" value="ADX73346.1"/>
    <property type="molecule type" value="Genomic_DNA"/>
</dbReference>
<proteinExistence type="predicted"/>
<evidence type="ECO:0000313" key="1">
    <source>
        <dbReference type="EMBL" id="ADX73346.1"/>
    </source>
</evidence>
<sequence>MQNFLYRIEKFDEPRIEGGQRPDLFINPSRNRQMMLEVMAIITPPADILIFHVMEARRKIIDIAEERQ</sequence>
<name>F0M3R1_PSEPM</name>
<protein>
    <submittedName>
        <fullName evidence="1">Uncharacterized protein</fullName>
    </submittedName>
</protein>
<dbReference type="AlphaFoldDB" id="F0M3R1"/>
<organism evidence="1 2">
    <name type="scientific">Pseudarthrobacter phenanthrenivorans (strain DSM 18606 / JCM 16027 / LMG 23796 / Sphe3)</name>
    <name type="common">Arthrobacter phenanthrenivorans</name>
    <dbReference type="NCBI Taxonomy" id="930171"/>
    <lineage>
        <taxon>Bacteria</taxon>
        <taxon>Bacillati</taxon>
        <taxon>Actinomycetota</taxon>
        <taxon>Actinomycetes</taxon>
        <taxon>Micrococcales</taxon>
        <taxon>Micrococcaceae</taxon>
        <taxon>Pseudarthrobacter</taxon>
    </lineage>
</organism>